<protein>
    <submittedName>
        <fullName evidence="2">UTRA domain-containing protein</fullName>
    </submittedName>
</protein>
<dbReference type="InterPro" id="IPR028978">
    <property type="entry name" value="Chorismate_lyase_/UTRA_dom_sf"/>
</dbReference>
<feature type="domain" description="UbiC transcription regulator-associated" evidence="1">
    <location>
        <begin position="30"/>
        <end position="169"/>
    </location>
</feature>
<name>A0ABV5XTA1_9NOCA</name>
<sequence>MPSLQWSSSWCFRQCRPPTPTRAAPPHFAEHGRHDQTETLVKITDFDTDRDAAEALGVPGPFIQVVTLVRTGGQPFMVCRYWLEARRFPNFTALITERVALFEVLQERYGLRLRHSWRSLAATLADTEDAALLDLPAGSPVMLRDGVNIDDALAPTMYLRRRLRGDRIRFTMRYEQTDPPTNRTRRPEAVFRQEEALQAPRSDSIGRHEVACVK</sequence>
<gene>
    <name evidence="2" type="ORF">ACFFQ6_34505</name>
</gene>
<reference evidence="2 3" key="1">
    <citation type="submission" date="2024-09" db="EMBL/GenBank/DDBJ databases">
        <authorList>
            <person name="Sun Q."/>
            <person name="Mori K."/>
        </authorList>
    </citation>
    <scope>NUCLEOTIDE SEQUENCE [LARGE SCALE GENOMIC DNA]</scope>
    <source>
        <strain evidence="2 3">JCM 11411</strain>
    </source>
</reference>
<dbReference type="SUPFAM" id="SSF64288">
    <property type="entry name" value="Chorismate lyase-like"/>
    <property type="match status" value="1"/>
</dbReference>
<dbReference type="SMART" id="SM00866">
    <property type="entry name" value="UTRA"/>
    <property type="match status" value="1"/>
</dbReference>
<proteinExistence type="predicted"/>
<dbReference type="EMBL" id="JBHMAS010000097">
    <property type="protein sequence ID" value="MFB9784817.1"/>
    <property type="molecule type" value="Genomic_DNA"/>
</dbReference>
<evidence type="ECO:0000259" key="1">
    <source>
        <dbReference type="SMART" id="SM00866"/>
    </source>
</evidence>
<evidence type="ECO:0000313" key="3">
    <source>
        <dbReference type="Proteomes" id="UP001589587"/>
    </source>
</evidence>
<accession>A0ABV5XTA1</accession>
<dbReference type="Gene3D" id="3.40.1410.10">
    <property type="entry name" value="Chorismate lyase-like"/>
    <property type="match status" value="1"/>
</dbReference>
<dbReference type="PANTHER" id="PTHR44846">
    <property type="entry name" value="MANNOSYL-D-GLYCERATE TRANSPORT/METABOLISM SYSTEM REPRESSOR MNGR-RELATED"/>
    <property type="match status" value="1"/>
</dbReference>
<organism evidence="2 3">
    <name type="scientific">Rhodococcus baikonurensis</name>
    <dbReference type="NCBI Taxonomy" id="172041"/>
    <lineage>
        <taxon>Bacteria</taxon>
        <taxon>Bacillati</taxon>
        <taxon>Actinomycetota</taxon>
        <taxon>Actinomycetes</taxon>
        <taxon>Mycobacteriales</taxon>
        <taxon>Nocardiaceae</taxon>
        <taxon>Rhodococcus</taxon>
        <taxon>Rhodococcus erythropolis group</taxon>
    </lineage>
</organism>
<keyword evidence="3" id="KW-1185">Reference proteome</keyword>
<evidence type="ECO:0000313" key="2">
    <source>
        <dbReference type="EMBL" id="MFB9784817.1"/>
    </source>
</evidence>
<dbReference type="PANTHER" id="PTHR44846:SF1">
    <property type="entry name" value="MANNOSYL-D-GLYCERATE TRANSPORT_METABOLISM SYSTEM REPRESSOR MNGR-RELATED"/>
    <property type="match status" value="1"/>
</dbReference>
<dbReference type="InterPro" id="IPR050679">
    <property type="entry name" value="Bact_HTH_transcr_reg"/>
</dbReference>
<dbReference type="Pfam" id="PF07702">
    <property type="entry name" value="UTRA"/>
    <property type="match status" value="1"/>
</dbReference>
<dbReference type="InterPro" id="IPR011663">
    <property type="entry name" value="UTRA"/>
</dbReference>
<dbReference type="Proteomes" id="UP001589587">
    <property type="component" value="Unassembled WGS sequence"/>
</dbReference>
<comment type="caution">
    <text evidence="2">The sequence shown here is derived from an EMBL/GenBank/DDBJ whole genome shotgun (WGS) entry which is preliminary data.</text>
</comment>